<dbReference type="FunFam" id="1.10.510.10:FF:000624">
    <property type="entry name" value="Mitogen-activated protein kinase"/>
    <property type="match status" value="1"/>
</dbReference>
<dbReference type="GO" id="GO:0005634">
    <property type="term" value="C:nucleus"/>
    <property type="evidence" value="ECO:0007669"/>
    <property type="project" value="TreeGrafter"/>
</dbReference>
<dbReference type="Gene3D" id="1.10.510.10">
    <property type="entry name" value="Transferase(Phosphotransferase) domain 1"/>
    <property type="match status" value="1"/>
</dbReference>
<dbReference type="PANTHER" id="PTHR24056:SF472">
    <property type="entry name" value="CYCLIN-DEPENDENT KINASE 4, ISOFORM A"/>
    <property type="match status" value="1"/>
</dbReference>
<dbReference type="InterPro" id="IPR000719">
    <property type="entry name" value="Prot_kinase_dom"/>
</dbReference>
<comment type="similarity">
    <text evidence="1">Belongs to the protein kinase superfamily. CMGC Ser/Thr protein kinase family. CDC2/CDKX subfamily.</text>
</comment>
<keyword evidence="5" id="KW-0418">Kinase</keyword>
<dbReference type="GO" id="GO:0004693">
    <property type="term" value="F:cyclin-dependent protein serine/threonine kinase activity"/>
    <property type="evidence" value="ECO:0007669"/>
    <property type="project" value="TreeGrafter"/>
</dbReference>
<sequence>MNNRIVHASLCCISHRLLDICHGRRLVQERQLVLILVFEHVDQDLAQYLEKCPPPGLSSRRIKDLTWQILCGVDFLHCNRIVHRDLKPQNILVAADGKVKLADFGLARIYNYRMVLTSVVVTLWYRAPEILLGCSYATPVDVWSVACIFAELHRRRPLFTGQSEADQLDKIFNAIGTPPSDRWPSGVSLSPSTFHARGAIPLEQLVPELDAQGKDLLQPSQMTVGWTLKRAVSVGGQGSERKGSSAERRGERPQVASSFAACR</sequence>
<keyword evidence="4" id="KW-0547">Nucleotide-binding</keyword>
<evidence type="ECO:0000256" key="2">
    <source>
        <dbReference type="ARBA" id="ARBA00022527"/>
    </source>
</evidence>
<evidence type="ECO:0000313" key="8">
    <source>
        <dbReference type="EMBL" id="CAD7229829.1"/>
    </source>
</evidence>
<evidence type="ECO:0000256" key="5">
    <source>
        <dbReference type="ARBA" id="ARBA00022777"/>
    </source>
</evidence>
<dbReference type="InterPro" id="IPR008271">
    <property type="entry name" value="Ser/Thr_kinase_AS"/>
</dbReference>
<protein>
    <submittedName>
        <fullName evidence="8">Uncharacterized protein</fullName>
    </submittedName>
</protein>
<gene>
    <name evidence="8" type="ORF">CTOB1V02_LOCUS7695</name>
</gene>
<evidence type="ECO:0000256" key="1">
    <source>
        <dbReference type="ARBA" id="ARBA00006485"/>
    </source>
</evidence>
<dbReference type="SMART" id="SM00220">
    <property type="entry name" value="S_TKc"/>
    <property type="match status" value="1"/>
</dbReference>
<keyword evidence="3" id="KW-0808">Transferase</keyword>
<dbReference type="GO" id="GO:0000082">
    <property type="term" value="P:G1/S transition of mitotic cell cycle"/>
    <property type="evidence" value="ECO:0007669"/>
    <property type="project" value="TreeGrafter"/>
</dbReference>
<dbReference type="PROSITE" id="PS00108">
    <property type="entry name" value="PROTEIN_KINASE_ST"/>
    <property type="match status" value="1"/>
</dbReference>
<organism evidence="8">
    <name type="scientific">Cyprideis torosa</name>
    <dbReference type="NCBI Taxonomy" id="163714"/>
    <lineage>
        <taxon>Eukaryota</taxon>
        <taxon>Metazoa</taxon>
        <taxon>Ecdysozoa</taxon>
        <taxon>Arthropoda</taxon>
        <taxon>Crustacea</taxon>
        <taxon>Oligostraca</taxon>
        <taxon>Ostracoda</taxon>
        <taxon>Podocopa</taxon>
        <taxon>Podocopida</taxon>
        <taxon>Cytherocopina</taxon>
        <taxon>Cytheroidea</taxon>
        <taxon>Cytherideidae</taxon>
        <taxon>Cyprideis</taxon>
    </lineage>
</organism>
<evidence type="ECO:0000256" key="3">
    <source>
        <dbReference type="ARBA" id="ARBA00022679"/>
    </source>
</evidence>
<dbReference type="InterPro" id="IPR050108">
    <property type="entry name" value="CDK"/>
</dbReference>
<dbReference type="PROSITE" id="PS50011">
    <property type="entry name" value="PROTEIN_KINASE_DOM"/>
    <property type="match status" value="1"/>
</dbReference>
<dbReference type="EMBL" id="OB662306">
    <property type="protein sequence ID" value="CAD7229829.1"/>
    <property type="molecule type" value="Genomic_DNA"/>
</dbReference>
<dbReference type="Gene3D" id="3.30.200.20">
    <property type="entry name" value="Phosphorylase Kinase, domain 1"/>
    <property type="match status" value="1"/>
</dbReference>
<evidence type="ECO:0000256" key="7">
    <source>
        <dbReference type="SAM" id="MobiDB-lite"/>
    </source>
</evidence>
<dbReference type="GO" id="GO:0005524">
    <property type="term" value="F:ATP binding"/>
    <property type="evidence" value="ECO:0007669"/>
    <property type="project" value="UniProtKB-KW"/>
</dbReference>
<dbReference type="GO" id="GO:0030332">
    <property type="term" value="F:cyclin binding"/>
    <property type="evidence" value="ECO:0007669"/>
    <property type="project" value="TreeGrafter"/>
</dbReference>
<evidence type="ECO:0000256" key="6">
    <source>
        <dbReference type="ARBA" id="ARBA00022840"/>
    </source>
</evidence>
<dbReference type="OrthoDB" id="1732493at2759"/>
<evidence type="ECO:0000256" key="4">
    <source>
        <dbReference type="ARBA" id="ARBA00022741"/>
    </source>
</evidence>
<dbReference type="Pfam" id="PF00069">
    <property type="entry name" value="Pkinase"/>
    <property type="match status" value="1"/>
</dbReference>
<dbReference type="GO" id="GO:0010389">
    <property type="term" value="P:regulation of G2/M transition of mitotic cell cycle"/>
    <property type="evidence" value="ECO:0007669"/>
    <property type="project" value="TreeGrafter"/>
</dbReference>
<dbReference type="GO" id="GO:0010468">
    <property type="term" value="P:regulation of gene expression"/>
    <property type="evidence" value="ECO:0007669"/>
    <property type="project" value="TreeGrafter"/>
</dbReference>
<dbReference type="GO" id="GO:0007165">
    <property type="term" value="P:signal transduction"/>
    <property type="evidence" value="ECO:0007669"/>
    <property type="project" value="TreeGrafter"/>
</dbReference>
<reference evidence="8" key="1">
    <citation type="submission" date="2020-11" db="EMBL/GenBank/DDBJ databases">
        <authorList>
            <person name="Tran Van P."/>
        </authorList>
    </citation>
    <scope>NUCLEOTIDE SEQUENCE</scope>
</reference>
<accession>A0A7R8WIP7</accession>
<dbReference type="InterPro" id="IPR011009">
    <property type="entry name" value="Kinase-like_dom_sf"/>
</dbReference>
<feature type="compositionally biased region" description="Basic and acidic residues" evidence="7">
    <location>
        <begin position="239"/>
        <end position="252"/>
    </location>
</feature>
<dbReference type="GO" id="GO:0005737">
    <property type="term" value="C:cytoplasm"/>
    <property type="evidence" value="ECO:0007669"/>
    <property type="project" value="TreeGrafter"/>
</dbReference>
<keyword evidence="2" id="KW-0723">Serine/threonine-protein kinase</keyword>
<dbReference type="SUPFAM" id="SSF56112">
    <property type="entry name" value="Protein kinase-like (PK-like)"/>
    <property type="match status" value="1"/>
</dbReference>
<keyword evidence="6" id="KW-0067">ATP-binding</keyword>
<dbReference type="AlphaFoldDB" id="A0A7R8WIP7"/>
<dbReference type="GO" id="GO:0000307">
    <property type="term" value="C:cyclin-dependent protein kinase holoenzyme complex"/>
    <property type="evidence" value="ECO:0007669"/>
    <property type="project" value="TreeGrafter"/>
</dbReference>
<dbReference type="PANTHER" id="PTHR24056">
    <property type="entry name" value="CELL DIVISION PROTEIN KINASE"/>
    <property type="match status" value="1"/>
</dbReference>
<proteinExistence type="inferred from homology"/>
<name>A0A7R8WIP7_9CRUS</name>
<feature type="region of interest" description="Disordered" evidence="7">
    <location>
        <begin position="235"/>
        <end position="263"/>
    </location>
</feature>